<dbReference type="RefSeq" id="WP_134085066.1">
    <property type="nucleotide sequence ID" value="NZ_SOQX01000008.1"/>
</dbReference>
<feature type="transmembrane region" description="Helical" evidence="2">
    <location>
        <begin position="151"/>
        <end position="173"/>
    </location>
</feature>
<dbReference type="AlphaFoldDB" id="A0A4V3H3H7"/>
<comment type="caution">
    <text evidence="4">The sequence shown here is derived from an EMBL/GenBank/DDBJ whole genome shotgun (WGS) entry which is preliminary data.</text>
</comment>
<dbReference type="NCBIfam" id="TIGR00254">
    <property type="entry name" value="GGDEF"/>
    <property type="match status" value="1"/>
</dbReference>
<accession>A0A4V3H3H7</accession>
<keyword evidence="2" id="KW-1133">Transmembrane helix</keyword>
<evidence type="ECO:0000259" key="3">
    <source>
        <dbReference type="PROSITE" id="PS50887"/>
    </source>
</evidence>
<dbReference type="Gene3D" id="3.30.70.270">
    <property type="match status" value="1"/>
</dbReference>
<gene>
    <name evidence="4" type="ORF">EDC23_2536</name>
</gene>
<dbReference type="CDD" id="cd01949">
    <property type="entry name" value="GGDEF"/>
    <property type="match status" value="1"/>
</dbReference>
<keyword evidence="2" id="KW-0472">Membrane</keyword>
<comment type="cofactor">
    <cofactor evidence="1">
        <name>Mg(2+)</name>
        <dbReference type="ChEBI" id="CHEBI:18420"/>
    </cofactor>
</comment>
<dbReference type="InterPro" id="IPR029787">
    <property type="entry name" value="Nucleotide_cyclase"/>
</dbReference>
<evidence type="ECO:0000256" key="1">
    <source>
        <dbReference type="ARBA" id="ARBA00001946"/>
    </source>
</evidence>
<feature type="transmembrane region" description="Helical" evidence="2">
    <location>
        <begin position="12"/>
        <end position="32"/>
    </location>
</feature>
<proteinExistence type="predicted"/>
<dbReference type="Pfam" id="PF00990">
    <property type="entry name" value="GGDEF"/>
    <property type="match status" value="1"/>
</dbReference>
<keyword evidence="5" id="KW-1185">Reference proteome</keyword>
<dbReference type="InterPro" id="IPR043128">
    <property type="entry name" value="Rev_trsase/Diguanyl_cyclase"/>
</dbReference>
<dbReference type="EMBL" id="SOQX01000008">
    <property type="protein sequence ID" value="TDX99324.1"/>
    <property type="molecule type" value="Genomic_DNA"/>
</dbReference>
<dbReference type="InterPro" id="IPR052163">
    <property type="entry name" value="DGC-Regulatory_Protein"/>
</dbReference>
<keyword evidence="2" id="KW-0812">Transmembrane</keyword>
<dbReference type="PROSITE" id="PS50887">
    <property type="entry name" value="GGDEF"/>
    <property type="match status" value="1"/>
</dbReference>
<reference evidence="4 5" key="1">
    <citation type="submission" date="2019-03" db="EMBL/GenBank/DDBJ databases">
        <title>Genomic Encyclopedia of Type Strains, Phase IV (KMG-IV): sequencing the most valuable type-strain genomes for metagenomic binning, comparative biology and taxonomic classification.</title>
        <authorList>
            <person name="Goeker M."/>
        </authorList>
    </citation>
    <scope>NUCLEOTIDE SEQUENCE [LARGE SCALE GENOMIC DNA]</scope>
    <source>
        <strain evidence="4 5">DSM 16326</strain>
    </source>
</reference>
<dbReference type="PANTHER" id="PTHR46663">
    <property type="entry name" value="DIGUANYLATE CYCLASE DGCT-RELATED"/>
    <property type="match status" value="1"/>
</dbReference>
<evidence type="ECO:0000313" key="5">
    <source>
        <dbReference type="Proteomes" id="UP000294914"/>
    </source>
</evidence>
<organism evidence="4 5">
    <name type="scientific">Thiohalophilus thiocyanatoxydans</name>
    <dbReference type="NCBI Taxonomy" id="381308"/>
    <lineage>
        <taxon>Bacteria</taxon>
        <taxon>Pseudomonadati</taxon>
        <taxon>Pseudomonadota</taxon>
        <taxon>Gammaproteobacteria</taxon>
        <taxon>Thiohalomonadales</taxon>
        <taxon>Thiohalophilaceae</taxon>
        <taxon>Thiohalophilus</taxon>
    </lineage>
</organism>
<dbReference type="GO" id="GO:0003824">
    <property type="term" value="F:catalytic activity"/>
    <property type="evidence" value="ECO:0007669"/>
    <property type="project" value="UniProtKB-ARBA"/>
</dbReference>
<dbReference type="FunFam" id="3.30.70.270:FF:000001">
    <property type="entry name" value="Diguanylate cyclase domain protein"/>
    <property type="match status" value="1"/>
</dbReference>
<dbReference type="OrthoDB" id="5623169at2"/>
<dbReference type="SMART" id="SM00267">
    <property type="entry name" value="GGDEF"/>
    <property type="match status" value="1"/>
</dbReference>
<protein>
    <submittedName>
        <fullName evidence="4">Diguanylate cyclase (GGDEF)-like protein</fullName>
    </submittedName>
</protein>
<evidence type="ECO:0000256" key="2">
    <source>
        <dbReference type="SAM" id="Phobius"/>
    </source>
</evidence>
<dbReference type="PANTHER" id="PTHR46663:SF2">
    <property type="entry name" value="GGDEF DOMAIN-CONTAINING PROTEIN"/>
    <property type="match status" value="1"/>
</dbReference>
<dbReference type="InterPro" id="IPR000160">
    <property type="entry name" value="GGDEF_dom"/>
</dbReference>
<sequence>MGTRQEYNKLRFIGLFIGTAIIGLVLILIAVYNASRELVIVKEINTLHDILSERRDANAFPNIKALAADEYTVGHLSGKDTIAVPGVPSEVSRTQLEASRLNEQGGYLEIDGTIITWASSAIMSGGDGLLVAHRHRPPDISTLFGVYRNRLIIPAVFYIWATVWTSFILNNLVSRLRAQKAKLERMAWYDTLTGLPNRNLMFQRLDELIHREKKENTTLTLAVVDLDGFKQVNDNFGHHAGDELLREVANRFTHLVRHDDLVARTGGDEFVLLLTDQDPRVCEAICERILEALSEPYTLTTQTTRIGASLGLACYPRDGRDITELTRKADEAMYQAKRSGGGIVCYSGDDPIPAGV</sequence>
<evidence type="ECO:0000313" key="4">
    <source>
        <dbReference type="EMBL" id="TDX99324.1"/>
    </source>
</evidence>
<feature type="domain" description="GGDEF" evidence="3">
    <location>
        <begin position="217"/>
        <end position="349"/>
    </location>
</feature>
<dbReference type="SUPFAM" id="SSF55073">
    <property type="entry name" value="Nucleotide cyclase"/>
    <property type="match status" value="1"/>
</dbReference>
<dbReference type="Proteomes" id="UP000294914">
    <property type="component" value="Unassembled WGS sequence"/>
</dbReference>
<name>A0A4V3H3H7_9GAMM</name>